<sequence length="372" mass="42015">MTYTKLKFQDTIGIIGGGQLGKMMAQSAVERGFKVIVLDPSGDAVAKSSSDDFVQAAFDDLESIKQFAARCDVITYEFENINAEVLNHLTEHYNLPQRDEAIKLLQDRYVEKQTLTKAGVHIAPYHFVDSKSSLDEAIETIGYPLMLKTQFGGYDGKGQIKMTSDETYEEALQLIDEAPCVAEQFIDLKTEVSVTATRGQDGQLIFFPLQENIHQDQVLFQTKVPSSFISYEDKAREEVQKIVNEVHFVGSFTVEFFISQDDQLYVNEIAPRPHNSGHHSIESCNYSQFDTHILAVAGYPLPVIKLLSPAIMINLLGQQVIDFGEDVLNIEGSHVHFYGKSDVRPKRKMGHVTFLSEHLNELEHRVQQYFKL</sequence>
<dbReference type="GO" id="GO:0004638">
    <property type="term" value="F:phosphoribosylaminoimidazole carboxylase activity"/>
    <property type="evidence" value="ECO:0007669"/>
    <property type="project" value="InterPro"/>
</dbReference>
<dbReference type="InterPro" id="IPR005875">
    <property type="entry name" value="PurK"/>
</dbReference>
<dbReference type="GO" id="GO:0046872">
    <property type="term" value="F:metal ion binding"/>
    <property type="evidence" value="ECO:0007669"/>
    <property type="project" value="InterPro"/>
</dbReference>
<feature type="binding site" evidence="5">
    <location>
        <begin position="153"/>
        <end position="159"/>
    </location>
    <ligand>
        <name>ATP</name>
        <dbReference type="ChEBI" id="CHEBI:30616"/>
    </ligand>
</feature>
<feature type="binding site" evidence="5">
    <location>
        <begin position="267"/>
        <end position="268"/>
    </location>
    <ligand>
        <name>ATP</name>
        <dbReference type="ChEBI" id="CHEBI:30616"/>
    </ligand>
</feature>
<reference evidence="8 9" key="1">
    <citation type="submission" date="2018-11" db="EMBL/GenBank/DDBJ databases">
        <title>Genomic Encyclopedia of Type Strains, Phase IV (KMG-IV): sequencing the most valuable type-strain genomes for metagenomic binning, comparative biology and taxonomic classification.</title>
        <authorList>
            <person name="Goeker M."/>
        </authorList>
    </citation>
    <scope>NUCLEOTIDE SEQUENCE [LARGE SCALE GENOMIC DNA]</scope>
    <source>
        <strain evidence="8 9">DSM 29158</strain>
    </source>
</reference>
<comment type="function">
    <text evidence="6">Catalyzes the ATP-dependent conversion of 5-aminoimidazole ribonucleotide (AIR) and HCO(3)- to N5-carboxyaminoimidazole ribonucleotide (N5-CAIR).</text>
</comment>
<evidence type="ECO:0000256" key="5">
    <source>
        <dbReference type="HAMAP-Rule" id="MF_01928"/>
    </source>
</evidence>
<comment type="caution">
    <text evidence="8">The sequence shown here is derived from an EMBL/GenBank/DDBJ whole genome shotgun (WGS) entry which is preliminary data.</text>
</comment>
<dbReference type="PANTHER" id="PTHR11609">
    <property type="entry name" value="PURINE BIOSYNTHESIS PROTEIN 6/7, PUR6/7"/>
    <property type="match status" value="1"/>
</dbReference>
<dbReference type="Gene3D" id="3.30.470.20">
    <property type="entry name" value="ATP-grasp fold, B domain"/>
    <property type="match status" value="1"/>
</dbReference>
<comment type="pathway">
    <text evidence="5 6">Purine metabolism; IMP biosynthesis via de novo pathway; 5-amino-1-(5-phospho-D-ribosyl)imidazole-4-carboxylate from 5-amino-1-(5-phospho-D-ribosyl)imidazole (N5-CAIR route): step 1/2.</text>
</comment>
<keyword evidence="1 5" id="KW-0436">Ligase</keyword>
<keyword evidence="9" id="KW-1185">Reference proteome</keyword>
<dbReference type="InterPro" id="IPR040686">
    <property type="entry name" value="PurK_C"/>
</dbReference>
<proteinExistence type="inferred from homology"/>
<organism evidence="8 9">
    <name type="scientific">Abyssicoccus albus</name>
    <dbReference type="NCBI Taxonomy" id="1817405"/>
    <lineage>
        <taxon>Bacteria</taxon>
        <taxon>Bacillati</taxon>
        <taxon>Bacillota</taxon>
        <taxon>Bacilli</taxon>
        <taxon>Bacillales</taxon>
        <taxon>Abyssicoccaceae</taxon>
    </lineage>
</organism>
<evidence type="ECO:0000256" key="3">
    <source>
        <dbReference type="ARBA" id="ARBA00022755"/>
    </source>
</evidence>
<feature type="binding site" evidence="5">
    <location>
        <position position="214"/>
    </location>
    <ligand>
        <name>ATP</name>
        <dbReference type="ChEBI" id="CHEBI:30616"/>
    </ligand>
</feature>
<keyword evidence="3 5" id="KW-0658">Purine biosynthesis</keyword>
<dbReference type="Proteomes" id="UP000277108">
    <property type="component" value="Unassembled WGS sequence"/>
</dbReference>
<evidence type="ECO:0000313" key="8">
    <source>
        <dbReference type="EMBL" id="RPF58274.1"/>
    </source>
</evidence>
<dbReference type="Gene3D" id="3.30.1490.20">
    <property type="entry name" value="ATP-grasp fold, A domain"/>
    <property type="match status" value="1"/>
</dbReference>
<dbReference type="PROSITE" id="PS50975">
    <property type="entry name" value="ATP_GRASP"/>
    <property type="match status" value="1"/>
</dbReference>
<keyword evidence="2 5" id="KW-0547">Nucleotide-binding</keyword>
<keyword evidence="4 5" id="KW-0067">ATP-binding</keyword>
<dbReference type="SUPFAM" id="SSF56059">
    <property type="entry name" value="Glutathione synthetase ATP-binding domain-like"/>
    <property type="match status" value="1"/>
</dbReference>
<dbReference type="Gene3D" id="3.40.50.20">
    <property type="match status" value="1"/>
</dbReference>
<dbReference type="GO" id="GO:0006189">
    <property type="term" value="P:'de novo' IMP biosynthetic process"/>
    <property type="evidence" value="ECO:0007669"/>
    <property type="project" value="UniProtKB-UniRule"/>
</dbReference>
<dbReference type="GO" id="GO:0005829">
    <property type="term" value="C:cytosol"/>
    <property type="evidence" value="ECO:0007669"/>
    <property type="project" value="TreeGrafter"/>
</dbReference>
<dbReference type="InterPro" id="IPR011054">
    <property type="entry name" value="Rudment_hybrid_motif"/>
</dbReference>
<evidence type="ECO:0000256" key="2">
    <source>
        <dbReference type="ARBA" id="ARBA00022741"/>
    </source>
</evidence>
<dbReference type="GO" id="GO:0034028">
    <property type="term" value="F:5-(carboxyamino)imidazole ribonucleotide synthase activity"/>
    <property type="evidence" value="ECO:0007669"/>
    <property type="project" value="UniProtKB-UniRule"/>
</dbReference>
<dbReference type="HAMAP" id="MF_01928">
    <property type="entry name" value="PurK"/>
    <property type="match status" value="1"/>
</dbReference>
<dbReference type="InterPro" id="IPR003135">
    <property type="entry name" value="ATP-grasp_carboxylate-amine"/>
</dbReference>
<dbReference type="InterPro" id="IPR016185">
    <property type="entry name" value="PreATP-grasp_dom_sf"/>
</dbReference>
<dbReference type="EMBL" id="RKRK01000002">
    <property type="protein sequence ID" value="RPF58274.1"/>
    <property type="molecule type" value="Genomic_DNA"/>
</dbReference>
<dbReference type="SUPFAM" id="SSF51246">
    <property type="entry name" value="Rudiment single hybrid motif"/>
    <property type="match status" value="1"/>
</dbReference>
<dbReference type="RefSeq" id="WP_123807698.1">
    <property type="nucleotide sequence ID" value="NZ_RKRK01000002.1"/>
</dbReference>
<dbReference type="FunFam" id="3.30.1490.20:FF:000015">
    <property type="entry name" value="N5-carboxyaminoimidazole ribonucleotide synthase"/>
    <property type="match status" value="1"/>
</dbReference>
<dbReference type="InterPro" id="IPR054350">
    <property type="entry name" value="PurT/PurK_preATP-grasp"/>
</dbReference>
<feature type="binding site" evidence="5">
    <location>
        <position position="108"/>
    </location>
    <ligand>
        <name>ATP</name>
        <dbReference type="ChEBI" id="CHEBI:30616"/>
    </ligand>
</feature>
<comment type="subunit">
    <text evidence="5 6">Homodimer.</text>
</comment>
<comment type="catalytic activity">
    <reaction evidence="5 6">
        <text>5-amino-1-(5-phospho-beta-D-ribosyl)imidazole + hydrogencarbonate + ATP = 5-carboxyamino-1-(5-phospho-D-ribosyl)imidazole + ADP + phosphate + 2 H(+)</text>
        <dbReference type="Rhea" id="RHEA:19317"/>
        <dbReference type="ChEBI" id="CHEBI:15378"/>
        <dbReference type="ChEBI" id="CHEBI:17544"/>
        <dbReference type="ChEBI" id="CHEBI:30616"/>
        <dbReference type="ChEBI" id="CHEBI:43474"/>
        <dbReference type="ChEBI" id="CHEBI:58730"/>
        <dbReference type="ChEBI" id="CHEBI:137981"/>
        <dbReference type="ChEBI" id="CHEBI:456216"/>
        <dbReference type="EC" id="6.3.4.18"/>
    </reaction>
</comment>
<gene>
    <name evidence="5 6" type="primary">purK</name>
    <name evidence="8" type="ORF">EDD62_0918</name>
</gene>
<accession>A0A3N5BK73</accession>
<dbReference type="InterPro" id="IPR011761">
    <property type="entry name" value="ATP-grasp"/>
</dbReference>
<comment type="function">
    <text evidence="5">Catalyzes the ATP-dependent conversion of 5-aminoimidazole ribonucleotide (AIR) and HCO(3)(-) to N5-carboxyaminoimidazole ribonucleotide (N5-CAIR).</text>
</comment>
<dbReference type="SUPFAM" id="SSF52440">
    <property type="entry name" value="PreATP-grasp domain"/>
    <property type="match status" value="1"/>
</dbReference>
<protein>
    <recommendedName>
        <fullName evidence="5 6">N5-carboxyaminoimidazole ribonucleotide synthase</fullName>
        <shortName evidence="5 6">N5-CAIR synthase</shortName>
        <ecNumber evidence="5 6">6.3.4.18</ecNumber>
    </recommendedName>
    <alternativeName>
        <fullName evidence="5 6">5-(carboxyamino)imidazole ribonucleotide synthetase</fullName>
    </alternativeName>
</protein>
<comment type="similarity">
    <text evidence="5 6">Belongs to the PurK/PurT family.</text>
</comment>
<dbReference type="Pfam" id="PF22660">
    <property type="entry name" value="RS_preATP-grasp-like"/>
    <property type="match status" value="1"/>
</dbReference>
<evidence type="ECO:0000256" key="1">
    <source>
        <dbReference type="ARBA" id="ARBA00022598"/>
    </source>
</evidence>
<dbReference type="Pfam" id="PF02222">
    <property type="entry name" value="ATP-grasp"/>
    <property type="match status" value="1"/>
</dbReference>
<dbReference type="Pfam" id="PF17769">
    <property type="entry name" value="PurK_C"/>
    <property type="match status" value="1"/>
</dbReference>
<evidence type="ECO:0000313" key="9">
    <source>
        <dbReference type="Proteomes" id="UP000277108"/>
    </source>
</evidence>
<feature type="binding site" evidence="5">
    <location>
        <begin position="183"/>
        <end position="186"/>
    </location>
    <ligand>
        <name>ATP</name>
        <dbReference type="ChEBI" id="CHEBI:30616"/>
    </ligand>
</feature>
<feature type="binding site" evidence="5">
    <location>
        <position position="191"/>
    </location>
    <ligand>
        <name>ATP</name>
        <dbReference type="ChEBI" id="CHEBI:30616"/>
    </ligand>
</feature>
<dbReference type="UniPathway" id="UPA00074">
    <property type="reaction ID" value="UER00942"/>
</dbReference>
<dbReference type="OrthoDB" id="9804625at2"/>
<dbReference type="InterPro" id="IPR013815">
    <property type="entry name" value="ATP_grasp_subdomain_1"/>
</dbReference>
<dbReference type="GO" id="GO:0005524">
    <property type="term" value="F:ATP binding"/>
    <property type="evidence" value="ECO:0007669"/>
    <property type="project" value="UniProtKB-UniRule"/>
</dbReference>
<dbReference type="AlphaFoldDB" id="A0A3N5BK73"/>
<dbReference type="PANTHER" id="PTHR11609:SF5">
    <property type="entry name" value="PHOSPHORIBOSYLAMINOIMIDAZOLE CARBOXYLASE"/>
    <property type="match status" value="1"/>
</dbReference>
<dbReference type="EC" id="6.3.4.18" evidence="5 6"/>
<dbReference type="NCBIfam" id="NF004675">
    <property type="entry name" value="PRK06019.1-1"/>
    <property type="match status" value="1"/>
</dbReference>
<evidence type="ECO:0000256" key="6">
    <source>
        <dbReference type="RuleBase" id="RU361200"/>
    </source>
</evidence>
<dbReference type="NCBIfam" id="NF004676">
    <property type="entry name" value="PRK06019.1-2"/>
    <property type="match status" value="1"/>
</dbReference>
<evidence type="ECO:0000256" key="4">
    <source>
        <dbReference type="ARBA" id="ARBA00022840"/>
    </source>
</evidence>
<name>A0A3N5BK73_9BACL</name>
<dbReference type="NCBIfam" id="NF004679">
    <property type="entry name" value="PRK06019.1-5"/>
    <property type="match status" value="1"/>
</dbReference>
<feature type="binding site" evidence="5">
    <location>
        <position position="148"/>
    </location>
    <ligand>
        <name>ATP</name>
        <dbReference type="ChEBI" id="CHEBI:30616"/>
    </ligand>
</feature>
<evidence type="ECO:0000259" key="7">
    <source>
        <dbReference type="PROSITE" id="PS50975"/>
    </source>
</evidence>
<dbReference type="NCBIfam" id="TIGR01161">
    <property type="entry name" value="purK"/>
    <property type="match status" value="1"/>
</dbReference>
<feature type="domain" description="ATP-grasp" evidence="7">
    <location>
        <begin position="112"/>
        <end position="297"/>
    </location>
</feature>